<name>A0A1I4NE51_9HYPH</name>
<accession>A0A1I4NE51</accession>
<keyword evidence="1" id="KW-1133">Transmembrane helix</keyword>
<proteinExistence type="predicted"/>
<dbReference type="RefSeq" id="WP_208612061.1">
    <property type="nucleotide sequence ID" value="NZ_FOTK01000020.1"/>
</dbReference>
<evidence type="ECO:0000256" key="1">
    <source>
        <dbReference type="SAM" id="Phobius"/>
    </source>
</evidence>
<feature type="transmembrane region" description="Helical" evidence="1">
    <location>
        <begin position="32"/>
        <end position="53"/>
    </location>
</feature>
<organism evidence="2 3">
    <name type="scientific">Methylobacterium pseudosasicola</name>
    <dbReference type="NCBI Taxonomy" id="582667"/>
    <lineage>
        <taxon>Bacteria</taxon>
        <taxon>Pseudomonadati</taxon>
        <taxon>Pseudomonadota</taxon>
        <taxon>Alphaproteobacteria</taxon>
        <taxon>Hyphomicrobiales</taxon>
        <taxon>Methylobacteriaceae</taxon>
        <taxon>Methylobacterium</taxon>
    </lineage>
</organism>
<evidence type="ECO:0000313" key="3">
    <source>
        <dbReference type="Proteomes" id="UP000199048"/>
    </source>
</evidence>
<feature type="transmembrane region" description="Helical" evidence="1">
    <location>
        <begin position="59"/>
        <end position="81"/>
    </location>
</feature>
<keyword evidence="3" id="KW-1185">Reference proteome</keyword>
<keyword evidence="1" id="KW-0472">Membrane</keyword>
<feature type="transmembrane region" description="Helical" evidence="1">
    <location>
        <begin position="6"/>
        <end position="25"/>
    </location>
</feature>
<dbReference type="EMBL" id="FOTK01000020">
    <property type="protein sequence ID" value="SFM13842.1"/>
    <property type="molecule type" value="Genomic_DNA"/>
</dbReference>
<reference evidence="3" key="1">
    <citation type="submission" date="2016-10" db="EMBL/GenBank/DDBJ databases">
        <authorList>
            <person name="Varghese N."/>
            <person name="Submissions S."/>
        </authorList>
    </citation>
    <scope>NUCLEOTIDE SEQUENCE [LARGE SCALE GENOMIC DNA]</scope>
    <source>
        <strain evidence="3">BL36</strain>
    </source>
</reference>
<evidence type="ECO:0000313" key="2">
    <source>
        <dbReference type="EMBL" id="SFM13842.1"/>
    </source>
</evidence>
<protein>
    <submittedName>
        <fullName evidence="2">Uncharacterized protein</fullName>
    </submittedName>
</protein>
<dbReference type="AlphaFoldDB" id="A0A1I4NE51"/>
<dbReference type="Proteomes" id="UP000199048">
    <property type="component" value="Unassembled WGS sequence"/>
</dbReference>
<sequence length="88" mass="8914">MLLLDGFWPGLAWAGALGLVVGALAGWPARPLVPLALCGLAALLAALALVEIVPGLPGLWLEGAGLILPPYLAGCALGALARRWVARP</sequence>
<keyword evidence="1" id="KW-0812">Transmembrane</keyword>
<gene>
    <name evidence="2" type="ORF">SAMN05192568_102088</name>
</gene>